<dbReference type="RefSeq" id="XP_028320503.1">
    <property type="nucleotide sequence ID" value="XM_028464702.1"/>
</dbReference>
<dbReference type="CTD" id="793796"/>
<dbReference type="PANTHER" id="PTHR15119">
    <property type="entry name" value="SECRETOGRANIN II"/>
    <property type="match status" value="1"/>
</dbReference>
<evidence type="ECO:0000256" key="1">
    <source>
        <dbReference type="SAM" id="Coils"/>
    </source>
</evidence>
<feature type="compositionally biased region" description="Acidic residues" evidence="2">
    <location>
        <begin position="279"/>
        <end position="289"/>
    </location>
</feature>
<dbReference type="PANTHER" id="PTHR15119:SF1">
    <property type="entry name" value="SECRETOGRANIN-2-RELATED"/>
    <property type="match status" value="1"/>
</dbReference>
<protein>
    <recommendedName>
        <fullName evidence="6">Secretogranin II</fullName>
    </recommendedName>
</protein>
<dbReference type="PROSITE" id="PS51257">
    <property type="entry name" value="PROKAR_LIPOPROTEIN"/>
    <property type="match status" value="1"/>
</dbReference>
<feature type="compositionally biased region" description="Acidic residues" evidence="2">
    <location>
        <begin position="159"/>
        <end position="174"/>
    </location>
</feature>
<dbReference type="GeneID" id="114474408"/>
<evidence type="ECO:0000313" key="5">
    <source>
        <dbReference type="Proteomes" id="UP000694680"/>
    </source>
</evidence>
<feature type="region of interest" description="Disordered" evidence="2">
    <location>
        <begin position="127"/>
        <end position="195"/>
    </location>
</feature>
<feature type="chain" id="PRO_5033983769" description="Secretogranin II" evidence="3">
    <location>
        <begin position="32"/>
        <end position="592"/>
    </location>
</feature>
<feature type="compositionally biased region" description="Basic and acidic residues" evidence="2">
    <location>
        <begin position="139"/>
        <end position="148"/>
    </location>
</feature>
<feature type="region of interest" description="Disordered" evidence="2">
    <location>
        <begin position="465"/>
        <end position="485"/>
    </location>
</feature>
<gene>
    <name evidence="4" type="primary">scg2a</name>
</gene>
<feature type="signal peptide" evidence="3">
    <location>
        <begin position="1"/>
        <end position="31"/>
    </location>
</feature>
<feature type="compositionally biased region" description="Acidic residues" evidence="2">
    <location>
        <begin position="222"/>
        <end position="232"/>
    </location>
</feature>
<feature type="compositionally biased region" description="Basic and acidic residues" evidence="2">
    <location>
        <begin position="290"/>
        <end position="299"/>
    </location>
</feature>
<keyword evidence="3" id="KW-0732">Signal</keyword>
<proteinExistence type="predicted"/>
<feature type="compositionally biased region" description="Acidic residues" evidence="2">
    <location>
        <begin position="242"/>
        <end position="261"/>
    </location>
</feature>
<dbReference type="Ensembl" id="ENSGWIT00000022534.1">
    <property type="protein sequence ID" value="ENSGWIP00000020512.1"/>
    <property type="gene ID" value="ENSGWIG00000011103.1"/>
</dbReference>
<dbReference type="OrthoDB" id="8894600at2759"/>
<dbReference type="InterPro" id="IPR038858">
    <property type="entry name" value="ScgII"/>
</dbReference>
<reference evidence="4" key="3">
    <citation type="submission" date="2025-09" db="UniProtKB">
        <authorList>
            <consortium name="Ensembl"/>
        </authorList>
    </citation>
    <scope>IDENTIFICATION</scope>
</reference>
<feature type="region of interest" description="Disordered" evidence="2">
    <location>
        <begin position="214"/>
        <end position="299"/>
    </location>
</feature>
<dbReference type="AlphaFoldDB" id="A0A8C5EFH9"/>
<reference evidence="4" key="2">
    <citation type="submission" date="2025-08" db="UniProtKB">
        <authorList>
            <consortium name="Ensembl"/>
        </authorList>
    </citation>
    <scope>IDENTIFICATION</scope>
</reference>
<reference evidence="4" key="1">
    <citation type="submission" date="2020-06" db="EMBL/GenBank/DDBJ databases">
        <authorList>
            <consortium name="Wellcome Sanger Institute Data Sharing"/>
        </authorList>
    </citation>
    <scope>NUCLEOTIDE SEQUENCE [LARGE SCALE GENOMIC DNA]</scope>
</reference>
<keyword evidence="1" id="KW-0175">Coiled coil</keyword>
<feature type="coiled-coil region" evidence="1">
    <location>
        <begin position="311"/>
        <end position="339"/>
    </location>
</feature>
<keyword evidence="5" id="KW-1185">Reference proteome</keyword>
<feature type="compositionally biased region" description="Acidic residues" evidence="2">
    <location>
        <begin position="553"/>
        <end position="563"/>
    </location>
</feature>
<organism evidence="4 5">
    <name type="scientific">Gouania willdenowi</name>
    <name type="common">Blunt-snouted clingfish</name>
    <name type="synonym">Lepadogaster willdenowi</name>
    <dbReference type="NCBI Taxonomy" id="441366"/>
    <lineage>
        <taxon>Eukaryota</taxon>
        <taxon>Metazoa</taxon>
        <taxon>Chordata</taxon>
        <taxon>Craniata</taxon>
        <taxon>Vertebrata</taxon>
        <taxon>Euteleostomi</taxon>
        <taxon>Actinopterygii</taxon>
        <taxon>Neopterygii</taxon>
        <taxon>Teleostei</taxon>
        <taxon>Neoteleostei</taxon>
        <taxon>Acanthomorphata</taxon>
        <taxon>Ovalentaria</taxon>
        <taxon>Blenniimorphae</taxon>
        <taxon>Blenniiformes</taxon>
        <taxon>Gobiesocoidei</taxon>
        <taxon>Gobiesocidae</taxon>
        <taxon>Gobiesocinae</taxon>
        <taxon>Gouania</taxon>
    </lineage>
</organism>
<evidence type="ECO:0008006" key="6">
    <source>
        <dbReference type="Google" id="ProtNLM"/>
    </source>
</evidence>
<feature type="compositionally biased region" description="Basic and acidic residues" evidence="2">
    <location>
        <begin position="73"/>
        <end position="82"/>
    </location>
</feature>
<feature type="region of interest" description="Disordered" evidence="2">
    <location>
        <begin position="515"/>
        <end position="570"/>
    </location>
</feature>
<dbReference type="Proteomes" id="UP000694680">
    <property type="component" value="Chromosome 13"/>
</dbReference>
<evidence type="ECO:0000313" key="4">
    <source>
        <dbReference type="Ensembl" id="ENSGWIP00000020512.1"/>
    </source>
</evidence>
<feature type="region of interest" description="Disordered" evidence="2">
    <location>
        <begin position="73"/>
        <end position="114"/>
    </location>
</feature>
<feature type="compositionally biased region" description="Polar residues" evidence="2">
    <location>
        <begin position="468"/>
        <end position="480"/>
    </location>
</feature>
<evidence type="ECO:0000256" key="2">
    <source>
        <dbReference type="SAM" id="MobiDB-lite"/>
    </source>
</evidence>
<sequence length="592" mass="68293">MSSILRISTSGKPLLACFAIFLLLSCTGVHGASLRAHRLRGSDSDAQRGNIYNSPNADMLKALKYIESLHQRTGLDSDHSRVGDAGTPPVTLRLTSDSMHGEDEEQEEGGEEKSEDLLQAVLSALQQTEQPSKMAPKSAAKEEQDKHSIKPHKKLPLMFEDEEGEGEGDEEDEKAPERNPFKRTNENVEEKYTPQNLATFQSIFDELDKLTSAKTLQRRQEEDEDEEEENDMFDVRNVAYDDVNEDVTDWDEEDENEESDDKQEVNRGLDYMDDNGKEADEEDEEEEDERYSVKRSKDPDDMANLVDYYLLKVLEKTEAEEQKRQVEEEEQEMKRTERRVNPGVIRQLFHISQKYQIRPEDLIEMLRNEDKMRQSKLRKSQQFIPRAGNKLWQSSSKKVQTFPEVEYYNRRLPYVQKTSDELRREKILQILGLGGTNEAAAPVRKHRLFTSSPSRLLRTHITGRLGKSTPTQSRLPSTLRNDYDDNADQDELKAYVAAQMLAKYPKPAYSSYRVSQKRDEVGQSMASSLEKAMEEYLEEMDSDQSLSEKRQTEDEERDDDDTQVEGFENETVMKLLSYLNPETDESETKTNE</sequence>
<name>A0A8C5EFH9_GOUWI</name>
<feature type="compositionally biased region" description="Basic and acidic residues" evidence="2">
    <location>
        <begin position="175"/>
        <end position="192"/>
    </location>
</feature>
<evidence type="ECO:0000256" key="3">
    <source>
        <dbReference type="SAM" id="SignalP"/>
    </source>
</evidence>
<accession>A0A8C5EFH9</accession>